<feature type="transmembrane region" description="Helical" evidence="1">
    <location>
        <begin position="36"/>
        <end position="56"/>
    </location>
</feature>
<sequence>MADFIKDLFLGLSYSSIGIVTALPVVWANFSGAANMTLAPFSSVNTIVTLGLLLTYTSAFGQYSLRDFFVCVLIAFLFHVGRLSVYLENEDKRFRVLFLSLGYTKKEYVVLYLLKRSIKRNIASLLTCWGLFSTVFVVNRVSSGHELSKLLIGTLLVILGFTSASLDRKE</sequence>
<dbReference type="Proteomes" id="UP000002016">
    <property type="component" value="Chromosome"/>
</dbReference>
<dbReference type="OrthoDB" id="47550at2"/>
<dbReference type="STRING" id="416591.Tlet_1603"/>
<protein>
    <submittedName>
        <fullName evidence="2">Uncharacterized protein</fullName>
    </submittedName>
</protein>
<keyword evidence="1" id="KW-0812">Transmembrane</keyword>
<dbReference type="KEGG" id="tle:Tlet_1603"/>
<name>A8F7M3_PSELT</name>
<dbReference type="HOGENOM" id="CLU_1585117_0_0_0"/>
<dbReference type="AlphaFoldDB" id="A8F7M3"/>
<reference evidence="2 3" key="2">
    <citation type="journal article" date="2009" name="Proc. Natl. Acad. Sci. U.S.A.">
        <title>On the chimeric nature, thermophilic origin, and phylogenetic placement of the Thermotogales.</title>
        <authorList>
            <person name="Zhaxybayeva O."/>
            <person name="Swithers K.S."/>
            <person name="Lapierre P."/>
            <person name="Fournier G.P."/>
            <person name="Bickhart D.M."/>
            <person name="DeBoy R.T."/>
            <person name="Nelson K.E."/>
            <person name="Nesbo C.L."/>
            <person name="Doolittle W.F."/>
            <person name="Gogarten J.P."/>
            <person name="Noll K.M."/>
        </authorList>
    </citation>
    <scope>NUCLEOTIDE SEQUENCE [LARGE SCALE GENOMIC DNA]</scope>
    <source>
        <strain evidence="3">ATCC BAA-301 / DSM 14385 / NBRC 107922 / TMO</strain>
    </source>
</reference>
<dbReference type="RefSeq" id="WP_012003633.1">
    <property type="nucleotide sequence ID" value="NC_009828.1"/>
</dbReference>
<reference evidence="2 3" key="1">
    <citation type="submission" date="2007-08" db="EMBL/GenBank/DDBJ databases">
        <title>Complete sequence of Thermotoga lettingae TMO.</title>
        <authorList>
            <consortium name="US DOE Joint Genome Institute"/>
            <person name="Copeland A."/>
            <person name="Lucas S."/>
            <person name="Lapidus A."/>
            <person name="Barry K."/>
            <person name="Glavina del Rio T."/>
            <person name="Dalin E."/>
            <person name="Tice H."/>
            <person name="Pitluck S."/>
            <person name="Foster B."/>
            <person name="Bruce D."/>
            <person name="Schmutz J."/>
            <person name="Larimer F."/>
            <person name="Land M."/>
            <person name="Hauser L."/>
            <person name="Kyrpides N."/>
            <person name="Mikhailova N."/>
            <person name="Nelson K."/>
            <person name="Gogarten J.P."/>
            <person name="Noll K."/>
            <person name="Richardson P."/>
        </authorList>
    </citation>
    <scope>NUCLEOTIDE SEQUENCE [LARGE SCALE GENOMIC DNA]</scope>
    <source>
        <strain evidence="3">ATCC BAA-301 / DSM 14385 / NBRC 107922 / TMO</strain>
    </source>
</reference>
<organism evidence="2 3">
    <name type="scientific">Pseudothermotoga lettingae (strain ATCC BAA-301 / DSM 14385 / NBRC 107922 / TMO)</name>
    <name type="common">Thermotoga lettingae</name>
    <dbReference type="NCBI Taxonomy" id="416591"/>
    <lineage>
        <taxon>Bacteria</taxon>
        <taxon>Thermotogati</taxon>
        <taxon>Thermotogota</taxon>
        <taxon>Thermotogae</taxon>
        <taxon>Thermotogales</taxon>
        <taxon>Thermotogaceae</taxon>
        <taxon>Pseudothermotoga</taxon>
    </lineage>
</organism>
<gene>
    <name evidence="2" type="ordered locus">Tlet_1603</name>
</gene>
<keyword evidence="1" id="KW-0472">Membrane</keyword>
<evidence type="ECO:0000313" key="2">
    <source>
        <dbReference type="EMBL" id="ABV34157.1"/>
    </source>
</evidence>
<evidence type="ECO:0000256" key="1">
    <source>
        <dbReference type="SAM" id="Phobius"/>
    </source>
</evidence>
<feature type="transmembrane region" description="Helical" evidence="1">
    <location>
        <begin position="12"/>
        <end position="30"/>
    </location>
</feature>
<feature type="transmembrane region" description="Helical" evidence="1">
    <location>
        <begin position="147"/>
        <end position="166"/>
    </location>
</feature>
<feature type="transmembrane region" description="Helical" evidence="1">
    <location>
        <begin position="68"/>
        <end position="87"/>
    </location>
</feature>
<dbReference type="EMBL" id="CP000812">
    <property type="protein sequence ID" value="ABV34157.1"/>
    <property type="molecule type" value="Genomic_DNA"/>
</dbReference>
<evidence type="ECO:0000313" key="3">
    <source>
        <dbReference type="Proteomes" id="UP000002016"/>
    </source>
</evidence>
<proteinExistence type="predicted"/>
<feature type="transmembrane region" description="Helical" evidence="1">
    <location>
        <begin position="121"/>
        <end position="141"/>
    </location>
</feature>
<accession>A8F7M3</accession>
<keyword evidence="3" id="KW-1185">Reference proteome</keyword>
<keyword evidence="1" id="KW-1133">Transmembrane helix</keyword>